<reference evidence="1 2" key="1">
    <citation type="journal article" date="2015" name="Stand. Genomic Sci.">
        <title>Genomic Encyclopedia of Bacterial and Archaeal Type Strains, Phase III: the genomes of soil and plant-associated and newly described type strains.</title>
        <authorList>
            <person name="Whitman W.B."/>
            <person name="Woyke T."/>
            <person name="Klenk H.P."/>
            <person name="Zhou Y."/>
            <person name="Lilburn T.G."/>
            <person name="Beck B.J."/>
            <person name="De Vos P."/>
            <person name="Vandamme P."/>
            <person name="Eisen J.A."/>
            <person name="Garrity G."/>
            <person name="Hugenholtz P."/>
            <person name="Kyrpides N.C."/>
        </authorList>
    </citation>
    <scope>NUCLEOTIDE SEQUENCE [LARGE SCALE GENOMIC DNA]</scope>
    <source>
        <strain evidence="1 2">VKM Ac-2538</strain>
    </source>
</reference>
<keyword evidence="2" id="KW-1185">Reference proteome</keyword>
<sequence length="315" mass="35434">MFPLSGEHLLELTAIKDPKQREHIAEVMEALSGFGYLIGRPEIARLEIEAGIEDILSENPQRLPLPLIGRGFGWAFGMVGGMKIVDADGDDASISARREMGVDKYEAFMRFANYTIERAMLDGPPDTELPALRENGYNPESSRNGQVSRLAFELDLSAYLADDPKWRRGRLRDIVSAREISHEWLDAINDVKGQRVRAGRPLFDPPDDDMRRFMAAMPHTQVAISMKTHYHRDPAHRWTTNDIVDIDAMAVAYAYCDAVFTDKAARSALANSKELRVFGTFLPRTANELTDWLNQQPRLATADLLVPHPLCTRAN</sequence>
<evidence type="ECO:0000313" key="1">
    <source>
        <dbReference type="EMBL" id="TCO23124.1"/>
    </source>
</evidence>
<protein>
    <submittedName>
        <fullName evidence="1">Uncharacterized protein</fullName>
    </submittedName>
</protein>
<dbReference type="EMBL" id="SLWM01000006">
    <property type="protein sequence ID" value="TCO23124.1"/>
    <property type="molecule type" value="Genomic_DNA"/>
</dbReference>
<accession>A0ABY2BLA8</accession>
<dbReference type="Proteomes" id="UP000295818">
    <property type="component" value="Unassembled WGS sequence"/>
</dbReference>
<dbReference type="RefSeq" id="WP_132189798.1">
    <property type="nucleotide sequence ID" value="NZ_SLWM01000006.1"/>
</dbReference>
<gene>
    <name evidence="1" type="ORF">EV644_106433</name>
</gene>
<name>A0ABY2BLA8_9ACTN</name>
<proteinExistence type="predicted"/>
<comment type="caution">
    <text evidence="1">The sequence shown here is derived from an EMBL/GenBank/DDBJ whole genome shotgun (WGS) entry which is preliminary data.</text>
</comment>
<organism evidence="1 2">
    <name type="scientific">Kribbella orskensis</name>
    <dbReference type="NCBI Taxonomy" id="2512216"/>
    <lineage>
        <taxon>Bacteria</taxon>
        <taxon>Bacillati</taxon>
        <taxon>Actinomycetota</taxon>
        <taxon>Actinomycetes</taxon>
        <taxon>Propionibacteriales</taxon>
        <taxon>Kribbellaceae</taxon>
        <taxon>Kribbella</taxon>
    </lineage>
</organism>
<evidence type="ECO:0000313" key="2">
    <source>
        <dbReference type="Proteomes" id="UP000295818"/>
    </source>
</evidence>